<accession>A0A3G3LZF6</accession>
<feature type="transmembrane region" description="Helical" evidence="1">
    <location>
        <begin position="32"/>
        <end position="53"/>
    </location>
</feature>
<organism evidence="2 3">
    <name type="scientific">Brevibacterium phage Cantare</name>
    <dbReference type="NCBI Taxonomy" id="2338395"/>
    <lineage>
        <taxon>Viruses</taxon>
        <taxon>Duplodnaviria</taxon>
        <taxon>Heunggongvirae</taxon>
        <taxon>Uroviricota</taxon>
        <taxon>Caudoviricetes</taxon>
        <taxon>Cantarevirus</taxon>
        <taxon>Cantarevirus cantare</taxon>
    </lineage>
</organism>
<proteinExistence type="predicted"/>
<keyword evidence="3" id="KW-1185">Reference proteome</keyword>
<sequence length="106" mass="12126">MDEGTIQLISTEPEQLHIEYSSYEKMYRRTRIAYGTFASAILVIVGILMNQSYHAITDGYYGLLIISATMIPILLLMGYGCAHSYWKAVTFHEQYKALRKTVEPLI</sequence>
<evidence type="ECO:0000313" key="3">
    <source>
        <dbReference type="Proteomes" id="UP000279277"/>
    </source>
</evidence>
<name>A0A3G3LZF6_9CAUD</name>
<keyword evidence="1" id="KW-1133">Transmembrane helix</keyword>
<dbReference type="RefSeq" id="YP_010676662.1">
    <property type="nucleotide sequence ID" value="NC_071014.1"/>
</dbReference>
<feature type="transmembrane region" description="Helical" evidence="1">
    <location>
        <begin position="59"/>
        <end position="82"/>
    </location>
</feature>
<evidence type="ECO:0000313" key="2">
    <source>
        <dbReference type="EMBL" id="AYQ99307.1"/>
    </source>
</evidence>
<dbReference type="Proteomes" id="UP000279277">
    <property type="component" value="Segment"/>
</dbReference>
<dbReference type="KEGG" id="vg:77953023"/>
<evidence type="ECO:0000256" key="1">
    <source>
        <dbReference type="SAM" id="Phobius"/>
    </source>
</evidence>
<keyword evidence="1" id="KW-0812">Transmembrane</keyword>
<keyword evidence="1" id="KW-0472">Membrane</keyword>
<dbReference type="GeneID" id="77953023"/>
<reference evidence="2 3" key="1">
    <citation type="submission" date="2018-10" db="EMBL/GenBank/DDBJ databases">
        <authorList>
            <person name="Zack K."/>
            <person name="Garlena R.A."/>
            <person name="Russell D.A."/>
            <person name="Pope W.H."/>
            <person name="Jacobs-Sera D."/>
            <person name="Hatfull G.F."/>
        </authorList>
    </citation>
    <scope>NUCLEOTIDE SEQUENCE [LARGE SCALE GENOMIC DNA]</scope>
</reference>
<dbReference type="EMBL" id="MK016493">
    <property type="protein sequence ID" value="AYQ99307.1"/>
    <property type="molecule type" value="Genomic_DNA"/>
</dbReference>
<gene>
    <name evidence="2" type="primary">87</name>
    <name evidence="2" type="ORF">PBI_CANTARE_87</name>
</gene>
<protein>
    <submittedName>
        <fullName evidence="2">Uncharacterized protein</fullName>
    </submittedName>
</protein>